<gene>
    <name evidence="5" type="ORF">GCM10007964_48780</name>
</gene>
<accession>A0A917RCI3</accession>
<evidence type="ECO:0000259" key="4">
    <source>
        <dbReference type="PROSITE" id="PS01124"/>
    </source>
</evidence>
<dbReference type="InterPro" id="IPR020449">
    <property type="entry name" value="Tscrpt_reg_AraC-type_HTH"/>
</dbReference>
<evidence type="ECO:0000313" key="6">
    <source>
        <dbReference type="Proteomes" id="UP000645217"/>
    </source>
</evidence>
<dbReference type="SUPFAM" id="SSF46689">
    <property type="entry name" value="Homeodomain-like"/>
    <property type="match status" value="2"/>
</dbReference>
<dbReference type="PROSITE" id="PS01124">
    <property type="entry name" value="HTH_ARAC_FAMILY_2"/>
    <property type="match status" value="1"/>
</dbReference>
<keyword evidence="2" id="KW-0238">DNA-binding</keyword>
<dbReference type="PRINTS" id="PR00032">
    <property type="entry name" value="HTHARAC"/>
</dbReference>
<reference evidence="5" key="1">
    <citation type="journal article" date="2014" name="Int. J. Syst. Evol. Microbiol.">
        <title>Complete genome sequence of Corynebacterium casei LMG S-19264T (=DSM 44701T), isolated from a smear-ripened cheese.</title>
        <authorList>
            <consortium name="US DOE Joint Genome Institute (JGI-PGF)"/>
            <person name="Walter F."/>
            <person name="Albersmeier A."/>
            <person name="Kalinowski J."/>
            <person name="Ruckert C."/>
        </authorList>
    </citation>
    <scope>NUCLEOTIDE SEQUENCE</scope>
    <source>
        <strain evidence="5">JCM 13064</strain>
    </source>
</reference>
<proteinExistence type="predicted"/>
<dbReference type="PANTHER" id="PTHR46796">
    <property type="entry name" value="HTH-TYPE TRANSCRIPTIONAL ACTIVATOR RHAS-RELATED"/>
    <property type="match status" value="1"/>
</dbReference>
<dbReference type="PROSITE" id="PS00041">
    <property type="entry name" value="HTH_ARAC_FAMILY_1"/>
    <property type="match status" value="1"/>
</dbReference>
<reference evidence="5" key="2">
    <citation type="submission" date="2020-09" db="EMBL/GenBank/DDBJ databases">
        <authorList>
            <person name="Sun Q."/>
            <person name="Ohkuma M."/>
        </authorList>
    </citation>
    <scope>NUCLEOTIDE SEQUENCE</scope>
    <source>
        <strain evidence="5">JCM 13064</strain>
    </source>
</reference>
<dbReference type="Gene3D" id="1.10.10.60">
    <property type="entry name" value="Homeodomain-like"/>
    <property type="match status" value="2"/>
</dbReference>
<dbReference type="InterPro" id="IPR050204">
    <property type="entry name" value="AraC_XylS_family_regulators"/>
</dbReference>
<dbReference type="Proteomes" id="UP000645217">
    <property type="component" value="Unassembled WGS sequence"/>
</dbReference>
<feature type="domain" description="HTH araC/xylS-type" evidence="4">
    <location>
        <begin position="203"/>
        <end position="301"/>
    </location>
</feature>
<dbReference type="GO" id="GO:0043565">
    <property type="term" value="F:sequence-specific DNA binding"/>
    <property type="evidence" value="ECO:0007669"/>
    <property type="project" value="InterPro"/>
</dbReference>
<organism evidence="5 6">
    <name type="scientific">Sphaerisporangium melleum</name>
    <dbReference type="NCBI Taxonomy" id="321316"/>
    <lineage>
        <taxon>Bacteria</taxon>
        <taxon>Bacillati</taxon>
        <taxon>Actinomycetota</taxon>
        <taxon>Actinomycetes</taxon>
        <taxon>Streptosporangiales</taxon>
        <taxon>Streptosporangiaceae</taxon>
        <taxon>Sphaerisporangium</taxon>
    </lineage>
</organism>
<sequence>MDPLSYVLSMMNVESAQPVRLEAGGPWALRFDGYRRVKFAAVLTGSCWIALEGLEPVRVEAGDCYLVNAGAPYRMSRDRDPGTEPVYGPIAFRAAVDGVLRYGTADEVVVVGGPIMLDEGNARLLLDVLPPFVHVPGDSAHAEALHAALRLLAHENSAPGLGAAFMTERIAQIIFVQALRAQAAAGGGSRAGWLVALMDPQIGPALRLMHEQAARQWTVPELAAAAGMSRSSFAQRFKEVVGSAPLEYLLRWRMHAAARDLRGTDRTIHSIASAWGYGSESAFSNAFKRVMGRSPRAYRVGAAHREGDGGPRTRQAG</sequence>
<dbReference type="Pfam" id="PF12833">
    <property type="entry name" value="HTH_18"/>
    <property type="match status" value="1"/>
</dbReference>
<evidence type="ECO:0000313" key="5">
    <source>
        <dbReference type="EMBL" id="GGL00924.1"/>
    </source>
</evidence>
<dbReference type="InterPro" id="IPR018062">
    <property type="entry name" value="HTH_AraC-typ_CS"/>
</dbReference>
<dbReference type="AlphaFoldDB" id="A0A917RCI3"/>
<dbReference type="SMART" id="SM00342">
    <property type="entry name" value="HTH_ARAC"/>
    <property type="match status" value="1"/>
</dbReference>
<dbReference type="EMBL" id="BMNT01000028">
    <property type="protein sequence ID" value="GGL00924.1"/>
    <property type="molecule type" value="Genomic_DNA"/>
</dbReference>
<comment type="caution">
    <text evidence="5">The sequence shown here is derived from an EMBL/GenBank/DDBJ whole genome shotgun (WGS) entry which is preliminary data.</text>
</comment>
<evidence type="ECO:0000256" key="3">
    <source>
        <dbReference type="ARBA" id="ARBA00023163"/>
    </source>
</evidence>
<dbReference type="RefSeq" id="WP_189165356.1">
    <property type="nucleotide sequence ID" value="NZ_BMNT01000028.1"/>
</dbReference>
<keyword evidence="6" id="KW-1185">Reference proteome</keyword>
<dbReference type="Pfam" id="PF12852">
    <property type="entry name" value="Cupin_6"/>
    <property type="match status" value="1"/>
</dbReference>
<dbReference type="GO" id="GO:0003700">
    <property type="term" value="F:DNA-binding transcription factor activity"/>
    <property type="evidence" value="ECO:0007669"/>
    <property type="project" value="InterPro"/>
</dbReference>
<dbReference type="InterPro" id="IPR009057">
    <property type="entry name" value="Homeodomain-like_sf"/>
</dbReference>
<evidence type="ECO:0000256" key="1">
    <source>
        <dbReference type="ARBA" id="ARBA00023015"/>
    </source>
</evidence>
<keyword evidence="1" id="KW-0805">Transcription regulation</keyword>
<dbReference type="InterPro" id="IPR018060">
    <property type="entry name" value="HTH_AraC"/>
</dbReference>
<dbReference type="InterPro" id="IPR032783">
    <property type="entry name" value="AraC_lig"/>
</dbReference>
<protein>
    <submittedName>
        <fullName evidence="5">AraC family transcriptional regulator</fullName>
    </submittedName>
</protein>
<keyword evidence="3" id="KW-0804">Transcription</keyword>
<evidence type="ECO:0000256" key="2">
    <source>
        <dbReference type="ARBA" id="ARBA00023125"/>
    </source>
</evidence>
<dbReference type="PANTHER" id="PTHR46796:SF7">
    <property type="entry name" value="ARAC FAMILY TRANSCRIPTIONAL REGULATOR"/>
    <property type="match status" value="1"/>
</dbReference>
<name>A0A917RCI3_9ACTN</name>